<comment type="caution">
    <text evidence="3">The sequence shown here is derived from an EMBL/GenBank/DDBJ whole genome shotgun (WGS) entry which is preliminary data.</text>
</comment>
<proteinExistence type="predicted"/>
<keyword evidence="1" id="KW-0472">Membrane</keyword>
<keyword evidence="1" id="KW-1133">Transmembrane helix</keyword>
<keyword evidence="1" id="KW-0812">Transmembrane</keyword>
<evidence type="ECO:0000313" key="3">
    <source>
        <dbReference type="EMBL" id="KAL2744630.1"/>
    </source>
</evidence>
<evidence type="ECO:0000313" key="4">
    <source>
        <dbReference type="Proteomes" id="UP001607303"/>
    </source>
</evidence>
<organism evidence="3 4">
    <name type="scientific">Vespula maculifrons</name>
    <name type="common">Eastern yellow jacket</name>
    <name type="synonym">Wasp</name>
    <dbReference type="NCBI Taxonomy" id="7453"/>
    <lineage>
        <taxon>Eukaryota</taxon>
        <taxon>Metazoa</taxon>
        <taxon>Ecdysozoa</taxon>
        <taxon>Arthropoda</taxon>
        <taxon>Hexapoda</taxon>
        <taxon>Insecta</taxon>
        <taxon>Pterygota</taxon>
        <taxon>Neoptera</taxon>
        <taxon>Endopterygota</taxon>
        <taxon>Hymenoptera</taxon>
        <taxon>Apocrita</taxon>
        <taxon>Aculeata</taxon>
        <taxon>Vespoidea</taxon>
        <taxon>Vespidae</taxon>
        <taxon>Vespinae</taxon>
        <taxon>Vespula</taxon>
    </lineage>
</organism>
<accession>A0ABD2CHT8</accession>
<gene>
    <name evidence="3" type="ORF">V1477_007172</name>
</gene>
<dbReference type="EMBL" id="JAYRBN010000050">
    <property type="protein sequence ID" value="KAL2744630.1"/>
    <property type="molecule type" value="Genomic_DNA"/>
</dbReference>
<feature type="chain" id="PRO_5044740699" evidence="2">
    <location>
        <begin position="20"/>
        <end position="196"/>
    </location>
</feature>
<feature type="transmembrane region" description="Helical" evidence="1">
    <location>
        <begin position="175"/>
        <end position="192"/>
    </location>
</feature>
<dbReference type="Proteomes" id="UP001607303">
    <property type="component" value="Unassembled WGS sequence"/>
</dbReference>
<protein>
    <submittedName>
        <fullName evidence="3">Uncharacterized protein</fullName>
    </submittedName>
</protein>
<name>A0ABD2CHT8_VESMC</name>
<feature type="signal peptide" evidence="2">
    <location>
        <begin position="1"/>
        <end position="19"/>
    </location>
</feature>
<reference evidence="3 4" key="1">
    <citation type="journal article" date="2024" name="Ann. Entomol. Soc. Am.">
        <title>Genomic analyses of the southern and eastern yellowjacket wasps (Hymenoptera: Vespidae) reveal evolutionary signatures of social life.</title>
        <authorList>
            <person name="Catto M.A."/>
            <person name="Caine P.B."/>
            <person name="Orr S.E."/>
            <person name="Hunt B.G."/>
            <person name="Goodisman M.A.D."/>
        </authorList>
    </citation>
    <scope>NUCLEOTIDE SEQUENCE [LARGE SCALE GENOMIC DNA]</scope>
    <source>
        <strain evidence="3">232</strain>
        <tissue evidence="3">Head and thorax</tissue>
    </source>
</reference>
<keyword evidence="4" id="KW-1185">Reference proteome</keyword>
<sequence>MNTLKLIIFLICCMWFALGLDKSKPYCFRFTWPGPIPYKDSLNTTCTKGRYNGVPCVDPLIYDACEYKLKINNIDTGPPNITKIWHHDMNIDDKDIVSNTSVCVLQKGFACIKYSNIYNNAVIYMSHYCGRIIEDKTIAVTSGCFNYQVDAHIIEVCACQSAPGQIPCNTATKQIASILILLPSLIIFFYHFHNNY</sequence>
<evidence type="ECO:0000256" key="1">
    <source>
        <dbReference type="SAM" id="Phobius"/>
    </source>
</evidence>
<dbReference type="AlphaFoldDB" id="A0ABD2CHT8"/>
<keyword evidence="2" id="KW-0732">Signal</keyword>
<evidence type="ECO:0000256" key="2">
    <source>
        <dbReference type="SAM" id="SignalP"/>
    </source>
</evidence>